<dbReference type="InterPro" id="IPR010652">
    <property type="entry name" value="DUF1232"/>
</dbReference>
<feature type="transmembrane region" description="Helical" evidence="5">
    <location>
        <begin position="105"/>
        <end position="130"/>
    </location>
</feature>
<gene>
    <name evidence="7" type="ORF">HHL11_12175</name>
</gene>
<protein>
    <submittedName>
        <fullName evidence="7">DUF1232 domain-containing protein</fullName>
    </submittedName>
</protein>
<keyword evidence="8" id="KW-1185">Reference proteome</keyword>
<keyword evidence="4 5" id="KW-0472">Membrane</keyword>
<accession>A0A848H7K2</accession>
<dbReference type="EMBL" id="JABBFX010000001">
    <property type="protein sequence ID" value="NML44513.1"/>
    <property type="molecule type" value="Genomic_DNA"/>
</dbReference>
<evidence type="ECO:0000259" key="6">
    <source>
        <dbReference type="Pfam" id="PF06803"/>
    </source>
</evidence>
<feature type="transmembrane region" description="Helical" evidence="5">
    <location>
        <begin position="65"/>
        <end position="84"/>
    </location>
</feature>
<evidence type="ECO:0000256" key="4">
    <source>
        <dbReference type="ARBA" id="ARBA00023136"/>
    </source>
</evidence>
<comment type="caution">
    <text evidence="7">The sequence shown here is derived from an EMBL/GenBank/DDBJ whole genome shotgun (WGS) entry which is preliminary data.</text>
</comment>
<evidence type="ECO:0000313" key="7">
    <source>
        <dbReference type="EMBL" id="NML44513.1"/>
    </source>
</evidence>
<evidence type="ECO:0000256" key="2">
    <source>
        <dbReference type="ARBA" id="ARBA00022692"/>
    </source>
</evidence>
<evidence type="ECO:0000256" key="3">
    <source>
        <dbReference type="ARBA" id="ARBA00022989"/>
    </source>
</evidence>
<dbReference type="GO" id="GO:0012505">
    <property type="term" value="C:endomembrane system"/>
    <property type="evidence" value="ECO:0007669"/>
    <property type="project" value="UniProtKB-SubCell"/>
</dbReference>
<dbReference type="RefSeq" id="WP_169418635.1">
    <property type="nucleotide sequence ID" value="NZ_JABBFX010000001.1"/>
</dbReference>
<keyword evidence="3 5" id="KW-1133">Transmembrane helix</keyword>
<keyword evidence="2 5" id="KW-0812">Transmembrane</keyword>
<sequence>MQVGERMRQWARKLKRDGLTLWFALKDRRTPWYAKALAAFVVAYALSPIDLIPDFIPVLGYLDDVILLPVLIWLTLKLVPVGVLDDCRLHADAWLKAGQARPRSTAGAIAISLIWIAALVAIAVAMRGYLLRAW</sequence>
<evidence type="ECO:0000256" key="1">
    <source>
        <dbReference type="ARBA" id="ARBA00004127"/>
    </source>
</evidence>
<comment type="subcellular location">
    <subcellularLocation>
        <location evidence="1">Endomembrane system</location>
        <topology evidence="1">Multi-pass membrane protein</topology>
    </subcellularLocation>
</comment>
<dbReference type="Proteomes" id="UP000541185">
    <property type="component" value="Unassembled WGS sequence"/>
</dbReference>
<name>A0A848H7K2_9BURK</name>
<dbReference type="AlphaFoldDB" id="A0A848H7K2"/>
<evidence type="ECO:0000313" key="8">
    <source>
        <dbReference type="Proteomes" id="UP000541185"/>
    </source>
</evidence>
<evidence type="ECO:0000256" key="5">
    <source>
        <dbReference type="SAM" id="Phobius"/>
    </source>
</evidence>
<proteinExistence type="predicted"/>
<dbReference type="Pfam" id="PF06803">
    <property type="entry name" value="DUF1232"/>
    <property type="match status" value="1"/>
</dbReference>
<reference evidence="7 8" key="1">
    <citation type="submission" date="2020-04" db="EMBL/GenBank/DDBJ databases">
        <title>Ramlibacter sp. G-1-2-2 isolated from soil.</title>
        <authorList>
            <person name="Dahal R.H."/>
        </authorList>
    </citation>
    <scope>NUCLEOTIDE SEQUENCE [LARGE SCALE GENOMIC DNA]</scope>
    <source>
        <strain evidence="7 8">G-1-2-2</strain>
    </source>
</reference>
<organism evidence="7 8">
    <name type="scientific">Ramlibacter agri</name>
    <dbReference type="NCBI Taxonomy" id="2728837"/>
    <lineage>
        <taxon>Bacteria</taxon>
        <taxon>Pseudomonadati</taxon>
        <taxon>Pseudomonadota</taxon>
        <taxon>Betaproteobacteria</taxon>
        <taxon>Burkholderiales</taxon>
        <taxon>Comamonadaceae</taxon>
        <taxon>Ramlibacter</taxon>
    </lineage>
</organism>
<feature type="transmembrane region" description="Helical" evidence="5">
    <location>
        <begin position="32"/>
        <end position="53"/>
    </location>
</feature>
<feature type="domain" description="DUF1232" evidence="6">
    <location>
        <begin position="34"/>
        <end position="69"/>
    </location>
</feature>